<evidence type="ECO:0000256" key="1">
    <source>
        <dbReference type="SAM" id="Coils"/>
    </source>
</evidence>
<comment type="caution">
    <text evidence="2">The sequence shown here is derived from an EMBL/GenBank/DDBJ whole genome shotgun (WGS) entry which is preliminary data.</text>
</comment>
<gene>
    <name evidence="2" type="ORF">PR048_005184</name>
</gene>
<feature type="coiled-coil region" evidence="1">
    <location>
        <begin position="234"/>
        <end position="261"/>
    </location>
</feature>
<accession>A0ABQ9I7G8</accession>
<evidence type="ECO:0000313" key="2">
    <source>
        <dbReference type="EMBL" id="KAJ8892603.1"/>
    </source>
</evidence>
<keyword evidence="3" id="KW-1185">Reference proteome</keyword>
<organism evidence="2 3">
    <name type="scientific">Dryococelus australis</name>
    <dbReference type="NCBI Taxonomy" id="614101"/>
    <lineage>
        <taxon>Eukaryota</taxon>
        <taxon>Metazoa</taxon>
        <taxon>Ecdysozoa</taxon>
        <taxon>Arthropoda</taxon>
        <taxon>Hexapoda</taxon>
        <taxon>Insecta</taxon>
        <taxon>Pterygota</taxon>
        <taxon>Neoptera</taxon>
        <taxon>Polyneoptera</taxon>
        <taxon>Phasmatodea</taxon>
        <taxon>Verophasmatodea</taxon>
        <taxon>Anareolatae</taxon>
        <taxon>Phasmatidae</taxon>
        <taxon>Eurycanthinae</taxon>
        <taxon>Dryococelus</taxon>
    </lineage>
</organism>
<dbReference type="EMBL" id="JARBHB010000002">
    <property type="protein sequence ID" value="KAJ8892603.1"/>
    <property type="molecule type" value="Genomic_DNA"/>
</dbReference>
<dbReference type="Proteomes" id="UP001159363">
    <property type="component" value="Chromosome 2"/>
</dbReference>
<keyword evidence="1" id="KW-0175">Coiled coil</keyword>
<reference evidence="2 3" key="1">
    <citation type="submission" date="2023-02" db="EMBL/GenBank/DDBJ databases">
        <title>LHISI_Scaffold_Assembly.</title>
        <authorList>
            <person name="Stuart O.P."/>
            <person name="Cleave R."/>
            <person name="Magrath M.J.L."/>
            <person name="Mikheyev A.S."/>
        </authorList>
    </citation>
    <scope>NUCLEOTIDE SEQUENCE [LARGE SCALE GENOMIC DNA]</scope>
    <source>
        <strain evidence="2">Daus_M_001</strain>
        <tissue evidence="2">Leg muscle</tissue>
    </source>
</reference>
<evidence type="ECO:0000313" key="3">
    <source>
        <dbReference type="Proteomes" id="UP001159363"/>
    </source>
</evidence>
<name>A0ABQ9I7G8_9NEOP</name>
<sequence>MQVAPQTLIVSGAIQVIEILLVWNTSNFDDGLRSTRTGYNLRNTAPIDYRKNEYKVTIMDTSNITDPTALQGTGESVLTEFVHGRNEETCSVSSAEEFQAVSAAVHNTDSQSDSIMTLLLQLHASLAEQKVSLDEQQVNLSEQMASLVEQKASMAEQKASMAEQKDAWPSKSEQKADIIQYIENCHLSDNVVKHTDLAQITEYVRGQVEVDLRSLGQHVEHLFSQFERAQSSAEKQSEERMNKLADNLSHVKTEIGNLRNTVDGVTVSVGVATDVLQTLPKNKAKRQSHSCTVSNQAGTYMHRPSKLWVEQVPRFEGRYGENPINFLQRFEVYASVFGLPDADMLRCLSLSFRNNAYY</sequence>
<proteinExistence type="predicted"/>
<protein>
    <submittedName>
        <fullName evidence="2">Uncharacterized protein</fullName>
    </submittedName>
</protein>